<evidence type="ECO:0000256" key="3">
    <source>
        <dbReference type="ARBA" id="ARBA00023163"/>
    </source>
</evidence>
<reference evidence="5 6" key="1">
    <citation type="submission" date="2022-10" db="EMBL/GenBank/DDBJ databases">
        <title>Comparative genomics and taxonomic characterization of three novel marine species of genus Reichenbachiella exhibiting antioxidant and polysaccharide degradation activities.</title>
        <authorList>
            <person name="Muhammad N."/>
            <person name="Lee Y.-J."/>
            <person name="Ko J."/>
            <person name="Kim S.-G."/>
        </authorList>
    </citation>
    <scope>NUCLEOTIDE SEQUENCE [LARGE SCALE GENOMIC DNA]</scope>
    <source>
        <strain evidence="5 6">ABR2-5</strain>
    </source>
</reference>
<dbReference type="PANTHER" id="PTHR46796">
    <property type="entry name" value="HTH-TYPE TRANSCRIPTIONAL ACTIVATOR RHAS-RELATED"/>
    <property type="match status" value="1"/>
</dbReference>
<proteinExistence type="predicted"/>
<organism evidence="5 6">
    <name type="scientific">Reichenbachiella ulvae</name>
    <dbReference type="NCBI Taxonomy" id="2980104"/>
    <lineage>
        <taxon>Bacteria</taxon>
        <taxon>Pseudomonadati</taxon>
        <taxon>Bacteroidota</taxon>
        <taxon>Cytophagia</taxon>
        <taxon>Cytophagales</taxon>
        <taxon>Reichenbachiellaceae</taxon>
        <taxon>Reichenbachiella</taxon>
    </lineage>
</organism>
<feature type="domain" description="HTH araC/xylS-type" evidence="4">
    <location>
        <begin position="179"/>
        <end position="277"/>
    </location>
</feature>
<dbReference type="InterPro" id="IPR018060">
    <property type="entry name" value="HTH_AraC"/>
</dbReference>
<dbReference type="Pfam" id="PF12833">
    <property type="entry name" value="HTH_18"/>
    <property type="match status" value="1"/>
</dbReference>
<dbReference type="SUPFAM" id="SSF46689">
    <property type="entry name" value="Homeodomain-like"/>
    <property type="match status" value="2"/>
</dbReference>
<keyword evidence="6" id="KW-1185">Reference proteome</keyword>
<dbReference type="PRINTS" id="PR00032">
    <property type="entry name" value="HTHARAC"/>
</dbReference>
<sequence length="277" mass="32095">MILHRQKFEYKGRALIEKIRIQAPFRYEALFEDEGCFLYVNGSPAHFHAADQKITLPSNESVLLKCGTYFVDWLQGSEAETCEVLAVHLPTELLRDIYRNEVPSFLRERQETPYIQKILPELTLSKFIESLDFYFDTPALVTDELLELKIKELILILVQTRNAESILELFSALFAPRKVTMQEVIQTHLYSDLTVSQLAELCHMSLSSFKREFVKHYGDSPKNYLNGQKLERARELLQVSEEGIARVAYQVGYSDPAYFSRLFKSKFGYSPSEVRQS</sequence>
<evidence type="ECO:0000256" key="1">
    <source>
        <dbReference type="ARBA" id="ARBA00023015"/>
    </source>
</evidence>
<dbReference type="PROSITE" id="PS00041">
    <property type="entry name" value="HTH_ARAC_FAMILY_1"/>
    <property type="match status" value="1"/>
</dbReference>
<dbReference type="EMBL" id="JAOYOD010000001">
    <property type="protein sequence ID" value="MCV9387144.1"/>
    <property type="molecule type" value="Genomic_DNA"/>
</dbReference>
<gene>
    <name evidence="5" type="ORF">N7U62_10750</name>
</gene>
<evidence type="ECO:0000259" key="4">
    <source>
        <dbReference type="PROSITE" id="PS01124"/>
    </source>
</evidence>
<comment type="caution">
    <text evidence="5">The sequence shown here is derived from an EMBL/GenBank/DDBJ whole genome shotgun (WGS) entry which is preliminary data.</text>
</comment>
<keyword evidence="2" id="KW-0238">DNA-binding</keyword>
<name>A0ABT3CUE9_9BACT</name>
<dbReference type="Proteomes" id="UP001300692">
    <property type="component" value="Unassembled WGS sequence"/>
</dbReference>
<dbReference type="RefSeq" id="WP_264137971.1">
    <property type="nucleotide sequence ID" value="NZ_JAOYOD010000001.1"/>
</dbReference>
<dbReference type="SMART" id="SM00342">
    <property type="entry name" value="HTH_ARAC"/>
    <property type="match status" value="1"/>
</dbReference>
<dbReference type="InterPro" id="IPR054015">
    <property type="entry name" value="ExsA-like_N"/>
</dbReference>
<accession>A0ABT3CUE9</accession>
<evidence type="ECO:0000313" key="5">
    <source>
        <dbReference type="EMBL" id="MCV9387144.1"/>
    </source>
</evidence>
<dbReference type="InterPro" id="IPR009057">
    <property type="entry name" value="Homeodomain-like_sf"/>
</dbReference>
<dbReference type="Gene3D" id="1.10.10.60">
    <property type="entry name" value="Homeodomain-like"/>
    <property type="match status" value="2"/>
</dbReference>
<dbReference type="InterPro" id="IPR050204">
    <property type="entry name" value="AraC_XylS_family_regulators"/>
</dbReference>
<keyword evidence="3" id="KW-0804">Transcription</keyword>
<dbReference type="InterPro" id="IPR018062">
    <property type="entry name" value="HTH_AraC-typ_CS"/>
</dbReference>
<evidence type="ECO:0000256" key="2">
    <source>
        <dbReference type="ARBA" id="ARBA00023125"/>
    </source>
</evidence>
<dbReference type="Pfam" id="PF22200">
    <property type="entry name" value="ExsA_N"/>
    <property type="match status" value="1"/>
</dbReference>
<protein>
    <submittedName>
        <fullName evidence="5">Helix-turn-helix transcriptional regulator</fullName>
    </submittedName>
</protein>
<evidence type="ECO:0000313" key="6">
    <source>
        <dbReference type="Proteomes" id="UP001300692"/>
    </source>
</evidence>
<keyword evidence="1" id="KW-0805">Transcription regulation</keyword>
<dbReference type="PROSITE" id="PS01124">
    <property type="entry name" value="HTH_ARAC_FAMILY_2"/>
    <property type="match status" value="1"/>
</dbReference>
<dbReference type="InterPro" id="IPR020449">
    <property type="entry name" value="Tscrpt_reg_AraC-type_HTH"/>
</dbReference>